<dbReference type="SUPFAM" id="SSF51735">
    <property type="entry name" value="NAD(P)-binding Rossmann-fold domains"/>
    <property type="match status" value="1"/>
</dbReference>
<gene>
    <name evidence="11" type="ORF">Scep_025259</name>
</gene>
<evidence type="ECO:0000256" key="6">
    <source>
        <dbReference type="ARBA" id="ARBA00023002"/>
    </source>
</evidence>
<name>A0AAP0EHW8_9MAGN</name>
<comment type="caution">
    <text evidence="11">The sequence shown here is derived from an EMBL/GenBank/DDBJ whole genome shotgun (WGS) entry which is preliminary data.</text>
</comment>
<evidence type="ECO:0000256" key="3">
    <source>
        <dbReference type="ARBA" id="ARBA00011738"/>
    </source>
</evidence>
<dbReference type="InterPro" id="IPR002328">
    <property type="entry name" value="ADH_Zn_CS"/>
</dbReference>
<evidence type="ECO:0008006" key="13">
    <source>
        <dbReference type="Google" id="ProtNLM"/>
    </source>
</evidence>
<dbReference type="SUPFAM" id="SSF50129">
    <property type="entry name" value="GroES-like"/>
    <property type="match status" value="2"/>
</dbReference>
<evidence type="ECO:0000313" key="12">
    <source>
        <dbReference type="Proteomes" id="UP001419268"/>
    </source>
</evidence>
<accession>A0AAP0EHW8</accession>
<dbReference type="Gene3D" id="3.90.180.10">
    <property type="entry name" value="Medium-chain alcohol dehydrogenases, catalytic domain"/>
    <property type="match status" value="1"/>
</dbReference>
<dbReference type="GO" id="GO:0008270">
    <property type="term" value="F:zinc ion binding"/>
    <property type="evidence" value="ECO:0007669"/>
    <property type="project" value="InterPro"/>
</dbReference>
<keyword evidence="6" id="KW-0560">Oxidoreductase</keyword>
<feature type="domain" description="Alcohol dehydrogenase-like C-terminal" evidence="9">
    <location>
        <begin position="227"/>
        <end position="346"/>
    </location>
</feature>
<sequence>MGSLFDQDNQESSNGFFFNPSITKGEVITCKAAVVWAPGEPFEIEQVRVDPPKNMEVRIKILYTSICHTDLSAWKGENESQRAYPRILGHEAIGIVESVGEGVSDMGEGDYVVPIFNGECGHCAYCESEKTNLCEKFRVNPMKSVMSSDGKTRFSTIDGKPIYHFLNTSTFAEYTVVDSACAVKLSPDVPLKKMSLLSCGVSTGLGAAWNTANVKPGSTLAIFGLGAVGLAAAVGARSRGASRIIGVDINPNKFDKGKSMGVTEFINPKELDTPLHEKIREMTQGGVDYSFECAGNLDVLREAFLSTHDGWGLTVILGIHPTPRMLPIHPMEIFDGRRIVASVFGDFKGKTQLPHFAKQCMDGVVNLDGFITHELPFSKINEAFKLLGNGESLRCLLTL</sequence>
<organism evidence="11 12">
    <name type="scientific">Stephania cephalantha</name>
    <dbReference type="NCBI Taxonomy" id="152367"/>
    <lineage>
        <taxon>Eukaryota</taxon>
        <taxon>Viridiplantae</taxon>
        <taxon>Streptophyta</taxon>
        <taxon>Embryophyta</taxon>
        <taxon>Tracheophyta</taxon>
        <taxon>Spermatophyta</taxon>
        <taxon>Magnoliopsida</taxon>
        <taxon>Ranunculales</taxon>
        <taxon>Menispermaceae</taxon>
        <taxon>Menispermoideae</taxon>
        <taxon>Cissampelideae</taxon>
        <taxon>Stephania</taxon>
    </lineage>
</organism>
<reference evidence="11 12" key="1">
    <citation type="submission" date="2024-01" db="EMBL/GenBank/DDBJ databases">
        <title>Genome assemblies of Stephania.</title>
        <authorList>
            <person name="Yang L."/>
        </authorList>
    </citation>
    <scope>NUCLEOTIDE SEQUENCE [LARGE SCALE GENOMIC DNA]</scope>
    <source>
        <strain evidence="11">JXDWG</strain>
        <tissue evidence="11">Leaf</tissue>
    </source>
</reference>
<dbReference type="InterPro" id="IPR011032">
    <property type="entry name" value="GroES-like_sf"/>
</dbReference>
<dbReference type="Pfam" id="PF00107">
    <property type="entry name" value="ADH_zinc_N"/>
    <property type="match status" value="1"/>
</dbReference>
<comment type="subunit">
    <text evidence="3">Homodimer.</text>
</comment>
<dbReference type="AlphaFoldDB" id="A0AAP0EHW8"/>
<dbReference type="Proteomes" id="UP001419268">
    <property type="component" value="Unassembled WGS sequence"/>
</dbReference>
<protein>
    <recommendedName>
        <fullName evidence="13">Alcohol dehydrogenase</fullName>
    </recommendedName>
</protein>
<dbReference type="InterPro" id="IPR013154">
    <property type="entry name" value="ADH-like_N"/>
</dbReference>
<evidence type="ECO:0000256" key="1">
    <source>
        <dbReference type="ARBA" id="ARBA00001947"/>
    </source>
</evidence>
<evidence type="ECO:0000256" key="4">
    <source>
        <dbReference type="ARBA" id="ARBA00022723"/>
    </source>
</evidence>
<keyword evidence="4 8" id="KW-0479">Metal-binding</keyword>
<dbReference type="GO" id="GO:0046294">
    <property type="term" value="P:formaldehyde catabolic process"/>
    <property type="evidence" value="ECO:0007669"/>
    <property type="project" value="TreeGrafter"/>
</dbReference>
<evidence type="ECO:0000256" key="7">
    <source>
        <dbReference type="ARBA" id="ARBA00023027"/>
    </source>
</evidence>
<dbReference type="InterPro" id="IPR013149">
    <property type="entry name" value="ADH-like_C"/>
</dbReference>
<dbReference type="FunFam" id="3.90.180.10:FF:000007">
    <property type="entry name" value="Alcohol dehydrogenase 6"/>
    <property type="match status" value="1"/>
</dbReference>
<dbReference type="PANTHER" id="PTHR43880:SF56">
    <property type="entry name" value="ALCOHOL DEHYDROGENASE-LIKE 4"/>
    <property type="match status" value="1"/>
</dbReference>
<keyword evidence="7" id="KW-0520">NAD</keyword>
<evidence type="ECO:0000259" key="10">
    <source>
        <dbReference type="Pfam" id="PF08240"/>
    </source>
</evidence>
<dbReference type="PANTHER" id="PTHR43880">
    <property type="entry name" value="ALCOHOL DEHYDROGENASE"/>
    <property type="match status" value="1"/>
</dbReference>
<evidence type="ECO:0000256" key="8">
    <source>
        <dbReference type="RuleBase" id="RU361277"/>
    </source>
</evidence>
<evidence type="ECO:0000313" key="11">
    <source>
        <dbReference type="EMBL" id="KAK9093790.1"/>
    </source>
</evidence>
<dbReference type="GO" id="GO:0005829">
    <property type="term" value="C:cytosol"/>
    <property type="evidence" value="ECO:0007669"/>
    <property type="project" value="TreeGrafter"/>
</dbReference>
<dbReference type="EMBL" id="JBBNAG010000011">
    <property type="protein sequence ID" value="KAK9093790.1"/>
    <property type="molecule type" value="Genomic_DNA"/>
</dbReference>
<dbReference type="Gene3D" id="3.40.50.720">
    <property type="entry name" value="NAD(P)-binding Rossmann-like Domain"/>
    <property type="match status" value="1"/>
</dbReference>
<dbReference type="GO" id="GO:0051903">
    <property type="term" value="F:S-(hydroxymethyl)glutathione dehydrogenase [NAD(P)+] activity"/>
    <property type="evidence" value="ECO:0007669"/>
    <property type="project" value="TreeGrafter"/>
</dbReference>
<feature type="domain" description="Alcohol dehydrogenase-like N-terminal" evidence="10">
    <location>
        <begin position="55"/>
        <end position="185"/>
    </location>
</feature>
<comment type="cofactor">
    <cofactor evidence="1 8">
        <name>Zn(2+)</name>
        <dbReference type="ChEBI" id="CHEBI:29105"/>
    </cofactor>
</comment>
<keyword evidence="12" id="KW-1185">Reference proteome</keyword>
<dbReference type="PROSITE" id="PS00059">
    <property type="entry name" value="ADH_ZINC"/>
    <property type="match status" value="1"/>
</dbReference>
<dbReference type="InterPro" id="IPR036291">
    <property type="entry name" value="NAD(P)-bd_dom_sf"/>
</dbReference>
<evidence type="ECO:0000256" key="2">
    <source>
        <dbReference type="ARBA" id="ARBA00010902"/>
    </source>
</evidence>
<proteinExistence type="inferred from homology"/>
<dbReference type="Pfam" id="PF08240">
    <property type="entry name" value="ADH_N"/>
    <property type="match status" value="1"/>
</dbReference>
<keyword evidence="5 8" id="KW-0862">Zinc</keyword>
<comment type="similarity">
    <text evidence="2">Belongs to the zinc-containing alcohol dehydrogenase family. Class-III subfamily.</text>
</comment>
<evidence type="ECO:0000256" key="5">
    <source>
        <dbReference type="ARBA" id="ARBA00022833"/>
    </source>
</evidence>
<evidence type="ECO:0000259" key="9">
    <source>
        <dbReference type="Pfam" id="PF00107"/>
    </source>
</evidence>
<dbReference type="FunFam" id="3.40.50.720:FF:000003">
    <property type="entry name" value="S-(hydroxymethyl)glutathione dehydrogenase"/>
    <property type="match status" value="1"/>
</dbReference>